<dbReference type="GO" id="GO:0032039">
    <property type="term" value="C:integrator complex"/>
    <property type="evidence" value="ECO:0007669"/>
    <property type="project" value="InterPro"/>
</dbReference>
<dbReference type="Pfam" id="PF24437">
    <property type="entry name" value="INTS7_HB"/>
    <property type="match status" value="1"/>
</dbReference>
<dbReference type="Pfam" id="PF22965">
    <property type="entry name" value="INTS7_C"/>
    <property type="match status" value="1"/>
</dbReference>
<evidence type="ECO:0000313" key="3">
    <source>
        <dbReference type="EMBL" id="CAB3254408.1"/>
    </source>
</evidence>
<dbReference type="InterPro" id="IPR054519">
    <property type="entry name" value="INTS7_C"/>
</dbReference>
<evidence type="ECO:0000313" key="4">
    <source>
        <dbReference type="Proteomes" id="UP000494256"/>
    </source>
</evidence>
<dbReference type="PANTHER" id="PTHR13322">
    <property type="entry name" value="C1ORF73 PROTEIN"/>
    <property type="match status" value="1"/>
</dbReference>
<dbReference type="Proteomes" id="UP000494256">
    <property type="component" value="Unassembled WGS sequence"/>
</dbReference>
<gene>
    <name evidence="3" type="ORF">APLA_LOCUS14719</name>
</gene>
<feature type="domain" description="Integrator complex subunit 7 helical bundle" evidence="2">
    <location>
        <begin position="159"/>
        <end position="258"/>
    </location>
</feature>
<proteinExistence type="predicted"/>
<evidence type="ECO:0000259" key="2">
    <source>
        <dbReference type="Pfam" id="PF24437"/>
    </source>
</evidence>
<dbReference type="AlphaFoldDB" id="A0A8S1AZP9"/>
<protein>
    <submittedName>
        <fullName evidence="3">Uncharacterized protein</fullName>
    </submittedName>
</protein>
<dbReference type="GO" id="GO:0034472">
    <property type="term" value="P:snRNA 3'-end processing"/>
    <property type="evidence" value="ECO:0007669"/>
    <property type="project" value="TreeGrafter"/>
</dbReference>
<dbReference type="InterPro" id="IPR056517">
    <property type="entry name" value="INTS7_HB"/>
</dbReference>
<dbReference type="OrthoDB" id="3437960at2759"/>
<feature type="domain" description="Integrator complex subunit 7 C-terminal" evidence="1">
    <location>
        <begin position="355"/>
        <end position="464"/>
    </location>
</feature>
<dbReference type="InterPro" id="IPR033060">
    <property type="entry name" value="INTS7"/>
</dbReference>
<dbReference type="PANTHER" id="PTHR13322:SF2">
    <property type="entry name" value="INTEGRATOR COMPLEX SUBUNIT 7"/>
    <property type="match status" value="1"/>
</dbReference>
<name>A0A8S1AZP9_ARCPL</name>
<organism evidence="3 4">
    <name type="scientific">Arctia plantaginis</name>
    <name type="common">Wood tiger moth</name>
    <name type="synonym">Phalaena plantaginis</name>
    <dbReference type="NCBI Taxonomy" id="874455"/>
    <lineage>
        <taxon>Eukaryota</taxon>
        <taxon>Metazoa</taxon>
        <taxon>Ecdysozoa</taxon>
        <taxon>Arthropoda</taxon>
        <taxon>Hexapoda</taxon>
        <taxon>Insecta</taxon>
        <taxon>Pterygota</taxon>
        <taxon>Neoptera</taxon>
        <taxon>Endopterygota</taxon>
        <taxon>Lepidoptera</taxon>
        <taxon>Glossata</taxon>
        <taxon>Ditrysia</taxon>
        <taxon>Noctuoidea</taxon>
        <taxon>Erebidae</taxon>
        <taxon>Arctiinae</taxon>
        <taxon>Arctia</taxon>
    </lineage>
</organism>
<reference evidence="3 4" key="1">
    <citation type="submission" date="2020-04" db="EMBL/GenBank/DDBJ databases">
        <authorList>
            <person name="Wallbank WR R."/>
            <person name="Pardo Diaz C."/>
            <person name="Kozak K."/>
            <person name="Martin S."/>
            <person name="Jiggins C."/>
            <person name="Moest M."/>
            <person name="Warren A I."/>
            <person name="Byers J.R.P. K."/>
            <person name="Montejo-Kovacevich G."/>
            <person name="Yen C E."/>
        </authorList>
    </citation>
    <scope>NUCLEOTIDE SEQUENCE [LARGE SCALE GENOMIC DNA]</scope>
</reference>
<comment type="caution">
    <text evidence="3">The sequence shown here is derived from an EMBL/GenBank/DDBJ whole genome shotgun (WGS) entry which is preliminary data.</text>
</comment>
<accession>A0A8S1AZP9</accession>
<evidence type="ECO:0000259" key="1">
    <source>
        <dbReference type="Pfam" id="PF22965"/>
    </source>
</evidence>
<sequence>MLSKTFRKDNPDDDGTALVLLCTVLFQERAGKALTQKLNPAWQDKILQTIASSNGWVRYRVGRAALRYGHHSLAASILKRLSEEAPSEAAQRWLMALYRAAAADAKLVQEGITGLEEASAGWEVCSGWGGAGGAGGAAPGGCAAGCGGCGACSALAPAWMRARAHALAALARTLHAARALCTQPPPAIAHTYAQSTRDVSLKAGAFATALRKAARAVGGAAQRYGAIAKTAFHADDATLRHLHISQYTYAQLAQFLDRITSNQQERPPELDNVDLKPTSLEEMIALSPSTALADISTKLFDNPTTGPGITHRHAEAVIGAVRALCVGAVWPRGACAGRGGGALCRVSLSPAWPPAPPDHAATLPLSHRLALKLEGVVLPPVPLSKRQRQRQVKGVQITVTATPHPRSNEKTVELTNIQPVLTAVQTVTPVRDYFSAQQLVSVNTPGLYTVAVEAGFVDEKGELWNTGPRTSIVIKAHEDPSTKGSTQVSRSRF</sequence>
<dbReference type="EMBL" id="CADEBD010000422">
    <property type="protein sequence ID" value="CAB3254408.1"/>
    <property type="molecule type" value="Genomic_DNA"/>
</dbReference>